<accession>A0ABW0U8H5</accession>
<dbReference type="RefSeq" id="WP_270898166.1">
    <property type="nucleotide sequence ID" value="NZ_JBHSPF010000068.1"/>
</dbReference>
<dbReference type="InterPro" id="IPR036916">
    <property type="entry name" value="Sda_sf"/>
</dbReference>
<dbReference type="GO" id="GO:0004860">
    <property type="term" value="F:protein kinase inhibitor activity"/>
    <property type="evidence" value="ECO:0007669"/>
    <property type="project" value="UniProtKB-KW"/>
</dbReference>
<dbReference type="InterPro" id="IPR015064">
    <property type="entry name" value="Sda"/>
</dbReference>
<sequence length="50" mass="5784">MDQLSDELLMEAYEKAKRLKLSDDFVALIEKELKKRAIPMGNTVQQKTCI</sequence>
<dbReference type="SUPFAM" id="SSF100985">
    <property type="entry name" value="Sporulation inhibitor Sda"/>
    <property type="match status" value="1"/>
</dbReference>
<keyword evidence="1" id="KW-0649">Protein kinase inhibitor</keyword>
<evidence type="ECO:0000313" key="2">
    <source>
        <dbReference type="Proteomes" id="UP001596143"/>
    </source>
</evidence>
<gene>
    <name evidence="1" type="ORF">ACFPTR_13030</name>
</gene>
<dbReference type="Pfam" id="PF08970">
    <property type="entry name" value="Sda"/>
    <property type="match status" value="1"/>
</dbReference>
<dbReference type="Proteomes" id="UP001596143">
    <property type="component" value="Unassembled WGS sequence"/>
</dbReference>
<proteinExistence type="predicted"/>
<evidence type="ECO:0000313" key="1">
    <source>
        <dbReference type="EMBL" id="MFC5629772.1"/>
    </source>
</evidence>
<dbReference type="Gene3D" id="1.10.287.1100">
    <property type="entry name" value="Sporulation inhibitor A"/>
    <property type="match status" value="1"/>
</dbReference>
<dbReference type="EMBL" id="JBHSPF010000068">
    <property type="protein sequence ID" value="MFC5629772.1"/>
    <property type="molecule type" value="Genomic_DNA"/>
</dbReference>
<reference evidence="2" key="1">
    <citation type="journal article" date="2019" name="Int. J. Syst. Evol. Microbiol.">
        <title>The Global Catalogue of Microorganisms (GCM) 10K type strain sequencing project: providing services to taxonomists for standard genome sequencing and annotation.</title>
        <authorList>
            <consortium name="The Broad Institute Genomics Platform"/>
            <consortium name="The Broad Institute Genome Sequencing Center for Infectious Disease"/>
            <person name="Wu L."/>
            <person name="Ma J."/>
        </authorList>
    </citation>
    <scope>NUCLEOTIDE SEQUENCE [LARGE SCALE GENOMIC DNA]</scope>
    <source>
        <strain evidence="2">CGMCC 1.15790</strain>
    </source>
</reference>
<comment type="caution">
    <text evidence="1">The sequence shown here is derived from an EMBL/GenBank/DDBJ whole genome shotgun (WGS) entry which is preliminary data.</text>
</comment>
<keyword evidence="2" id="KW-1185">Reference proteome</keyword>
<organism evidence="1 2">
    <name type="scientific">Aliibacillus thermotolerans</name>
    <dbReference type="NCBI Taxonomy" id="1834418"/>
    <lineage>
        <taxon>Bacteria</taxon>
        <taxon>Bacillati</taxon>
        <taxon>Bacillota</taxon>
        <taxon>Bacilli</taxon>
        <taxon>Bacillales</taxon>
        <taxon>Bacillaceae</taxon>
        <taxon>Aliibacillus</taxon>
    </lineage>
</organism>
<name>A0ABW0U8H5_9BACI</name>
<protein>
    <submittedName>
        <fullName evidence="1">Sporulation histidine kinase inhibitor Sda</fullName>
    </submittedName>
</protein>